<feature type="compositionally biased region" description="Low complexity" evidence="1">
    <location>
        <begin position="56"/>
        <end position="67"/>
    </location>
</feature>
<dbReference type="Proteomes" id="UP000007797">
    <property type="component" value="Unassembled WGS sequence"/>
</dbReference>
<dbReference type="RefSeq" id="XP_004350835.1">
    <property type="nucleotide sequence ID" value="XM_004350784.1"/>
</dbReference>
<evidence type="ECO:0000313" key="2">
    <source>
        <dbReference type="EMBL" id="EGG14127.1"/>
    </source>
</evidence>
<protein>
    <submittedName>
        <fullName evidence="2">Uncharacterized protein</fullName>
    </submittedName>
</protein>
<reference evidence="3" key="1">
    <citation type="journal article" date="2011" name="Genome Res.">
        <title>Phylogeny-wide analysis of social amoeba genomes highlights ancient origins for complex intercellular communication.</title>
        <authorList>
            <person name="Heidel A.J."/>
            <person name="Lawal H.M."/>
            <person name="Felder M."/>
            <person name="Schilde C."/>
            <person name="Helps N.R."/>
            <person name="Tunggal B."/>
            <person name="Rivero F."/>
            <person name="John U."/>
            <person name="Schleicher M."/>
            <person name="Eichinger L."/>
            <person name="Platzer M."/>
            <person name="Noegel A.A."/>
            <person name="Schaap P."/>
            <person name="Gloeckner G."/>
        </authorList>
    </citation>
    <scope>NUCLEOTIDE SEQUENCE [LARGE SCALE GENOMIC DNA]</scope>
    <source>
        <strain evidence="3">SH3</strain>
    </source>
</reference>
<dbReference type="KEGG" id="dfa:DFA_11891"/>
<feature type="region of interest" description="Disordered" evidence="1">
    <location>
        <begin position="56"/>
        <end position="89"/>
    </location>
</feature>
<proteinExistence type="predicted"/>
<dbReference type="EMBL" id="GL883029">
    <property type="protein sequence ID" value="EGG14127.1"/>
    <property type="molecule type" value="Genomic_DNA"/>
</dbReference>
<accession>F4QEL6</accession>
<feature type="compositionally biased region" description="Polar residues" evidence="1">
    <location>
        <begin position="74"/>
        <end position="83"/>
    </location>
</feature>
<keyword evidence="3" id="KW-1185">Reference proteome</keyword>
<gene>
    <name evidence="2" type="ORF">DFA_11891</name>
</gene>
<evidence type="ECO:0000313" key="3">
    <source>
        <dbReference type="Proteomes" id="UP000007797"/>
    </source>
</evidence>
<dbReference type="GeneID" id="14866422"/>
<dbReference type="AlphaFoldDB" id="F4QEL6"/>
<name>F4QEL6_CACFS</name>
<sequence length="89" mass="10013">MVNNNNNNILYMSQSNSSSSFFTSSMYMRPQHCSPTNNNITIFTNHPIPQSSFTNQSFIQHQSSSQSPVPNPVIKSTSFQATITIRRPT</sequence>
<evidence type="ECO:0000256" key="1">
    <source>
        <dbReference type="SAM" id="MobiDB-lite"/>
    </source>
</evidence>
<organism evidence="2 3">
    <name type="scientific">Cavenderia fasciculata</name>
    <name type="common">Slime mold</name>
    <name type="synonym">Dictyostelium fasciculatum</name>
    <dbReference type="NCBI Taxonomy" id="261658"/>
    <lineage>
        <taxon>Eukaryota</taxon>
        <taxon>Amoebozoa</taxon>
        <taxon>Evosea</taxon>
        <taxon>Eumycetozoa</taxon>
        <taxon>Dictyostelia</taxon>
        <taxon>Acytosteliales</taxon>
        <taxon>Cavenderiaceae</taxon>
        <taxon>Cavenderia</taxon>
    </lineage>
</organism>